<dbReference type="RefSeq" id="WP_204193433.1">
    <property type="nucleotide sequence ID" value="NZ_JAFEMC010000001.1"/>
</dbReference>
<sequence length="198" mass="21861">MIASATTAILLAVAPAIAGNTLVKQGVAASVARSALTVMPDREWNRMGARPGRRSETWTLDGATLNDLTFYGAIETGKTLFRKVDRKHRPLPRYSSRMLLTDIPMLLENSYRIALGTSLMTIDTVQPTLLAGSKAVRFTYTCTRPGEDVERRGEAVAAIIGRKLFMMSYEAPAIFYFDRDLAAFRRLVATAWLAEGTR</sequence>
<organism evidence="2 3">
    <name type="scientific">Sphingomonas longa</name>
    <dbReference type="NCBI Taxonomy" id="2778730"/>
    <lineage>
        <taxon>Bacteria</taxon>
        <taxon>Pseudomonadati</taxon>
        <taxon>Pseudomonadota</taxon>
        <taxon>Alphaproteobacteria</taxon>
        <taxon>Sphingomonadales</taxon>
        <taxon>Sphingomonadaceae</taxon>
        <taxon>Sphingomonas</taxon>
    </lineage>
</organism>
<feature type="signal peptide" evidence="1">
    <location>
        <begin position="1"/>
        <end position="18"/>
    </location>
</feature>
<keyword evidence="1" id="KW-0732">Signal</keyword>
<protein>
    <recommendedName>
        <fullName evidence="4">DUF4340 domain-containing protein</fullName>
    </recommendedName>
</protein>
<evidence type="ECO:0000256" key="1">
    <source>
        <dbReference type="SAM" id="SignalP"/>
    </source>
</evidence>
<accession>A0ABS2D249</accession>
<reference evidence="2 3" key="1">
    <citation type="submission" date="2020-12" db="EMBL/GenBank/DDBJ databases">
        <title>Sphingomonas sp.</title>
        <authorList>
            <person name="Kim M.K."/>
        </authorList>
    </citation>
    <scope>NUCLEOTIDE SEQUENCE [LARGE SCALE GENOMIC DNA]</scope>
    <source>
        <strain evidence="2 3">BT552</strain>
    </source>
</reference>
<evidence type="ECO:0000313" key="3">
    <source>
        <dbReference type="Proteomes" id="UP000763641"/>
    </source>
</evidence>
<comment type="caution">
    <text evidence="2">The sequence shown here is derived from an EMBL/GenBank/DDBJ whole genome shotgun (WGS) entry which is preliminary data.</text>
</comment>
<dbReference type="Proteomes" id="UP000763641">
    <property type="component" value="Unassembled WGS sequence"/>
</dbReference>
<dbReference type="EMBL" id="JAFEMC010000001">
    <property type="protein sequence ID" value="MBM6574992.1"/>
    <property type="molecule type" value="Genomic_DNA"/>
</dbReference>
<proteinExistence type="predicted"/>
<name>A0ABS2D249_9SPHN</name>
<evidence type="ECO:0008006" key="4">
    <source>
        <dbReference type="Google" id="ProtNLM"/>
    </source>
</evidence>
<feature type="chain" id="PRO_5045285300" description="DUF4340 domain-containing protein" evidence="1">
    <location>
        <begin position="19"/>
        <end position="198"/>
    </location>
</feature>
<evidence type="ECO:0000313" key="2">
    <source>
        <dbReference type="EMBL" id="MBM6574992.1"/>
    </source>
</evidence>
<keyword evidence="3" id="KW-1185">Reference proteome</keyword>
<gene>
    <name evidence="2" type="ORF">ILT43_01300</name>
</gene>